<keyword evidence="2 5" id="KW-0548">Nucleotidyltransferase</keyword>
<dbReference type="InterPro" id="IPR050385">
    <property type="entry name" value="Archaeal_FAD_synthase"/>
</dbReference>
<dbReference type="PANTHER" id="PTHR43793:SF1">
    <property type="entry name" value="FAD SYNTHASE"/>
    <property type="match status" value="1"/>
</dbReference>
<name>A0A9Q2LM29_9BACI</name>
<evidence type="ECO:0000313" key="5">
    <source>
        <dbReference type="EMBL" id="PLS03840.1"/>
    </source>
</evidence>
<dbReference type="CDD" id="cd02171">
    <property type="entry name" value="G3P_Cytidylyltransferase"/>
    <property type="match status" value="1"/>
</dbReference>
<dbReference type="Gene3D" id="3.40.50.620">
    <property type="entry name" value="HUPs"/>
    <property type="match status" value="1"/>
</dbReference>
<gene>
    <name evidence="5" type="primary">tagD</name>
    <name evidence="5" type="ORF">CUU63_21030</name>
    <name evidence="6" type="ORF">O0R52_18550</name>
</gene>
<proteinExistence type="predicted"/>
<dbReference type="InterPro" id="IPR006409">
    <property type="entry name" value="G3P_cytidylTrfase"/>
</dbReference>
<protein>
    <recommendedName>
        <fullName evidence="3">Glycerol-3-phosphate cytidylyltransferase</fullName>
        <ecNumber evidence="3">2.7.7.39</ecNumber>
    </recommendedName>
</protein>
<keyword evidence="1 6" id="KW-0808">Transferase</keyword>
<dbReference type="NCBIfam" id="TIGR01518">
    <property type="entry name" value="g3p_cytidyltrns"/>
    <property type="match status" value="1"/>
</dbReference>
<sequence length="129" mass="15259">MKKVITYGTFDLLHWGHIKLLERAKQLGDYLVVAISTDEFNLQKQKKAYHSYEHRKLILETIRYVDEVIPEKSWEQKKQDIIDHNIDVFVMGDDWEGKFDFLKDQCEVIYLPRTEGISTTKIKEEIAGI</sequence>
<keyword evidence="8" id="KW-1185">Reference proteome</keyword>
<dbReference type="RefSeq" id="WP_010332101.1">
    <property type="nucleotide sequence ID" value="NZ_CP070976.1"/>
</dbReference>
<feature type="domain" description="Cytidyltransferase-like" evidence="4">
    <location>
        <begin position="5"/>
        <end position="124"/>
    </location>
</feature>
<dbReference type="Proteomes" id="UP000234803">
    <property type="component" value="Unassembled WGS sequence"/>
</dbReference>
<dbReference type="SUPFAM" id="SSF52374">
    <property type="entry name" value="Nucleotidylyl transferase"/>
    <property type="match status" value="1"/>
</dbReference>
<dbReference type="GO" id="GO:0019350">
    <property type="term" value="P:teichoic acid biosynthetic process"/>
    <property type="evidence" value="ECO:0007669"/>
    <property type="project" value="InterPro"/>
</dbReference>
<dbReference type="Pfam" id="PF01467">
    <property type="entry name" value="CTP_transf_like"/>
    <property type="match status" value="1"/>
</dbReference>
<evidence type="ECO:0000256" key="1">
    <source>
        <dbReference type="ARBA" id="ARBA00022679"/>
    </source>
</evidence>
<evidence type="ECO:0000313" key="7">
    <source>
        <dbReference type="Proteomes" id="UP000234803"/>
    </source>
</evidence>
<dbReference type="GO" id="GO:0046872">
    <property type="term" value="F:metal ion binding"/>
    <property type="evidence" value="ECO:0007669"/>
    <property type="project" value="InterPro"/>
</dbReference>
<dbReference type="GO" id="GO:0005737">
    <property type="term" value="C:cytoplasm"/>
    <property type="evidence" value="ECO:0007669"/>
    <property type="project" value="InterPro"/>
</dbReference>
<organism evidence="5 7">
    <name type="scientific">Bacillus halotolerans</name>
    <dbReference type="NCBI Taxonomy" id="260554"/>
    <lineage>
        <taxon>Bacteria</taxon>
        <taxon>Bacillati</taxon>
        <taxon>Bacillota</taxon>
        <taxon>Bacilli</taxon>
        <taxon>Bacillales</taxon>
        <taxon>Bacillaceae</taxon>
        <taxon>Bacillus</taxon>
    </lineage>
</organism>
<dbReference type="GO" id="GO:0047348">
    <property type="term" value="F:glycerol-3-phosphate cytidylyltransferase activity"/>
    <property type="evidence" value="ECO:0007669"/>
    <property type="project" value="UniProtKB-UniRule"/>
</dbReference>
<evidence type="ECO:0000256" key="3">
    <source>
        <dbReference type="NCBIfam" id="TIGR01518"/>
    </source>
</evidence>
<dbReference type="EC" id="2.7.7.39" evidence="3"/>
<dbReference type="InterPro" id="IPR004821">
    <property type="entry name" value="Cyt_trans-like"/>
</dbReference>
<dbReference type="InterPro" id="IPR014729">
    <property type="entry name" value="Rossmann-like_a/b/a_fold"/>
</dbReference>
<dbReference type="Proteomes" id="UP001164713">
    <property type="component" value="Chromosome"/>
</dbReference>
<evidence type="ECO:0000259" key="4">
    <source>
        <dbReference type="Pfam" id="PF01467"/>
    </source>
</evidence>
<dbReference type="AlphaFoldDB" id="A0A9Q2LM29"/>
<evidence type="ECO:0000256" key="2">
    <source>
        <dbReference type="ARBA" id="ARBA00022695"/>
    </source>
</evidence>
<evidence type="ECO:0000313" key="6">
    <source>
        <dbReference type="EMBL" id="WAT20929.1"/>
    </source>
</evidence>
<dbReference type="PANTHER" id="PTHR43793">
    <property type="entry name" value="FAD SYNTHASE"/>
    <property type="match status" value="1"/>
</dbReference>
<dbReference type="EMBL" id="CP114066">
    <property type="protein sequence ID" value="WAT20929.1"/>
    <property type="molecule type" value="Genomic_DNA"/>
</dbReference>
<evidence type="ECO:0000313" key="8">
    <source>
        <dbReference type="Proteomes" id="UP001164713"/>
    </source>
</evidence>
<reference evidence="6" key="2">
    <citation type="submission" date="2022-12" db="EMBL/GenBank/DDBJ databases">
        <title>Genomic of Bacillus halotolerans.</title>
        <authorList>
            <person name="Xu G."/>
            <person name="Ding Y."/>
        </authorList>
    </citation>
    <scope>NUCLEOTIDE SEQUENCE</scope>
    <source>
        <strain evidence="6">B13</strain>
    </source>
</reference>
<dbReference type="NCBIfam" id="TIGR00125">
    <property type="entry name" value="cyt_tran_rel"/>
    <property type="match status" value="1"/>
</dbReference>
<reference evidence="5 7" key="1">
    <citation type="submission" date="2017-12" db="EMBL/GenBank/DDBJ databases">
        <title>Comparative Functional Genomics of Dry Heat Resistant strains isolated from the Viking Spacecraft.</title>
        <authorList>
            <person name="Seuylemezian A."/>
            <person name="Cooper K."/>
            <person name="Vaishampayan P."/>
        </authorList>
    </citation>
    <scope>NUCLEOTIDE SEQUENCE [LARGE SCALE GENOMIC DNA]</scope>
    <source>
        <strain evidence="5 7">V48-19</strain>
    </source>
</reference>
<dbReference type="EMBL" id="PGUV01000020">
    <property type="protein sequence ID" value="PLS03840.1"/>
    <property type="molecule type" value="Genomic_DNA"/>
</dbReference>
<accession>A0A9Q2LM29</accession>